<keyword evidence="4" id="KW-1003">Cell membrane</keyword>
<dbReference type="EMBL" id="JH000131">
    <property type="protein sequence ID" value="EGV97149.1"/>
    <property type="molecule type" value="Genomic_DNA"/>
</dbReference>
<dbReference type="GO" id="GO:0005615">
    <property type="term" value="C:extracellular space"/>
    <property type="evidence" value="ECO:0007669"/>
    <property type="project" value="TreeGrafter"/>
</dbReference>
<evidence type="ECO:0000259" key="11">
    <source>
        <dbReference type="Pfam" id="PF14586"/>
    </source>
</evidence>
<dbReference type="InterPro" id="IPR037055">
    <property type="entry name" value="MHC_I-like_Ag-recog_sf"/>
</dbReference>
<dbReference type="FunCoup" id="G3H3S1">
    <property type="interactions" value="73"/>
</dbReference>
<dbReference type="AlphaFoldDB" id="G3H3S1"/>
<reference evidence="13" key="1">
    <citation type="journal article" date="2011" name="Nat. Biotechnol.">
        <title>The genomic sequence of the Chinese hamster ovary (CHO)-K1 cell line.</title>
        <authorList>
            <person name="Xu X."/>
            <person name="Nagarajan H."/>
            <person name="Lewis N.E."/>
            <person name="Pan S."/>
            <person name="Cai Z."/>
            <person name="Liu X."/>
            <person name="Chen W."/>
            <person name="Xie M."/>
            <person name="Wang W."/>
            <person name="Hammond S."/>
            <person name="Andersen M.R."/>
            <person name="Neff N."/>
            <person name="Passarelli B."/>
            <person name="Koh W."/>
            <person name="Fan H.C."/>
            <person name="Wang J."/>
            <person name="Gui Y."/>
            <person name="Lee K.H."/>
            <person name="Betenbaugh M.J."/>
            <person name="Quake S.R."/>
            <person name="Famili I."/>
            <person name="Palsson B.O."/>
            <person name="Wang J."/>
        </authorList>
    </citation>
    <scope>NUCLEOTIDE SEQUENCE [LARGE SCALE GENOMIC DNA]</scope>
    <source>
        <strain evidence="13">CHO K1 cell line</strain>
    </source>
</reference>
<evidence type="ECO:0000256" key="5">
    <source>
        <dbReference type="ARBA" id="ARBA00022622"/>
    </source>
</evidence>
<dbReference type="Gene3D" id="3.30.500.10">
    <property type="entry name" value="MHC class I-like antigen recognition-like"/>
    <property type="match status" value="3"/>
</dbReference>
<evidence type="ECO:0000256" key="3">
    <source>
        <dbReference type="ARBA" id="ARBA00008353"/>
    </source>
</evidence>
<keyword evidence="7" id="KW-0472">Membrane</keyword>
<keyword evidence="9" id="KW-0325">Glycoprotein</keyword>
<dbReference type="GO" id="GO:0046703">
    <property type="term" value="F:natural killer cell lectin-like receptor binding"/>
    <property type="evidence" value="ECO:0007669"/>
    <property type="project" value="UniProtKB-ARBA"/>
</dbReference>
<gene>
    <name evidence="12" type="ORF">I79_004901</name>
</gene>
<evidence type="ECO:0000256" key="6">
    <source>
        <dbReference type="ARBA" id="ARBA00022729"/>
    </source>
</evidence>
<dbReference type="PaxDb" id="10029-XP_007634610.1"/>
<dbReference type="PANTHER" id="PTHR16675">
    <property type="entry name" value="MHC CLASS I-RELATED"/>
    <property type="match status" value="1"/>
</dbReference>
<evidence type="ECO:0000256" key="8">
    <source>
        <dbReference type="ARBA" id="ARBA00023157"/>
    </source>
</evidence>
<evidence type="ECO:0000256" key="4">
    <source>
        <dbReference type="ARBA" id="ARBA00022475"/>
    </source>
</evidence>
<comment type="function">
    <text evidence="1">Acts as a ligand for KLRK1.</text>
</comment>
<keyword evidence="5" id="KW-0336">GPI-anchor</keyword>
<proteinExistence type="inferred from homology"/>
<dbReference type="InterPro" id="IPR029287">
    <property type="entry name" value="RAE-1"/>
</dbReference>
<dbReference type="GO" id="GO:0002486">
    <property type="term" value="P:antigen processing and presentation of endogenous peptide antigen via MHC class I via ER pathway, TAP-independent"/>
    <property type="evidence" value="ECO:0007669"/>
    <property type="project" value="TreeGrafter"/>
</dbReference>
<dbReference type="SUPFAM" id="SSF54452">
    <property type="entry name" value="MHC antigen-recognition domain"/>
    <property type="match status" value="3"/>
</dbReference>
<evidence type="ECO:0000256" key="2">
    <source>
        <dbReference type="ARBA" id="ARBA00004609"/>
    </source>
</evidence>
<accession>G3H3S1</accession>
<feature type="domain" description="Retinoic acid early-inducible protein 1" evidence="11">
    <location>
        <begin position="1"/>
        <end position="166"/>
    </location>
</feature>
<evidence type="ECO:0000256" key="10">
    <source>
        <dbReference type="ARBA" id="ARBA00023288"/>
    </source>
</evidence>
<dbReference type="GO" id="GO:0002476">
    <property type="term" value="P:antigen processing and presentation of endogenous peptide antigen via MHC class Ib"/>
    <property type="evidence" value="ECO:0007669"/>
    <property type="project" value="TreeGrafter"/>
</dbReference>
<dbReference type="InParanoid" id="G3H3S1"/>
<name>G3H3S1_CRIGR</name>
<evidence type="ECO:0000256" key="7">
    <source>
        <dbReference type="ARBA" id="ARBA00023136"/>
    </source>
</evidence>
<keyword evidence="6" id="KW-0732">Signal</keyword>
<feature type="non-terminal residue" evidence="12">
    <location>
        <position position="1"/>
    </location>
</feature>
<protein>
    <submittedName>
        <fullName evidence="12">NKG2D ligand 4</fullName>
    </submittedName>
</protein>
<keyword evidence="8" id="KW-1015">Disulfide bond</keyword>
<comment type="similarity">
    <text evidence="3">Belongs to the NKG2D ligand family.</text>
</comment>
<dbReference type="GO" id="GO:0001916">
    <property type="term" value="P:positive regulation of T cell mediated cytotoxicity"/>
    <property type="evidence" value="ECO:0007669"/>
    <property type="project" value="TreeGrafter"/>
</dbReference>
<dbReference type="GO" id="GO:0009897">
    <property type="term" value="C:external side of plasma membrane"/>
    <property type="evidence" value="ECO:0007669"/>
    <property type="project" value="TreeGrafter"/>
</dbReference>
<dbReference type="InterPro" id="IPR050208">
    <property type="entry name" value="MHC_class-I_related"/>
</dbReference>
<dbReference type="GO" id="GO:0006955">
    <property type="term" value="P:immune response"/>
    <property type="evidence" value="ECO:0007669"/>
    <property type="project" value="TreeGrafter"/>
</dbReference>
<dbReference type="Proteomes" id="UP000001075">
    <property type="component" value="Unassembled WGS sequence"/>
</dbReference>
<sequence>HSLSCNFIVRSHPKAGEHWCEGQCSVDGVPFLQYSKQGKEVNATKGCADLYPKLKDTGKELRTLLLHMEKEAVLTRDYHNLQGTMVSQYKPGQLIDASWNFTIDEKYSFCFIRYNQNNKKWEVINYNATGILEQWENNAELAQDLATLSMGDSDHCLKEILKHKKETPDAASLCYSFTVGKSGSGPWWHKVQGQLNEETFLSYNSINNCYVFGVLGNRLNATKICDKQVDTLKDGVDLLKQQVIRMNNIIRDAASLCYSLTVGKSGSGPWWHKVQGQLNEETFLSYNSINNCHVFGVLGNRLNATKICDKQVDTLKDGVDQIKQQVIHMKQEPRRTDPGFLQPLKRCISLL</sequence>
<comment type="subcellular location">
    <subcellularLocation>
        <location evidence="2">Cell membrane</location>
        <topology evidence="2">Lipid-anchor</topology>
        <topology evidence="2">GPI-anchor</topology>
    </subcellularLocation>
</comment>
<keyword evidence="10" id="KW-0449">Lipoprotein</keyword>
<evidence type="ECO:0000313" key="12">
    <source>
        <dbReference type="EMBL" id="EGV97149.1"/>
    </source>
</evidence>
<evidence type="ECO:0000313" key="13">
    <source>
        <dbReference type="Proteomes" id="UP000001075"/>
    </source>
</evidence>
<dbReference type="PANTHER" id="PTHR16675:SF64">
    <property type="entry name" value="RETINOIC ACID EARLY TRANSCRIPT 1E"/>
    <property type="match status" value="1"/>
</dbReference>
<evidence type="ECO:0000256" key="1">
    <source>
        <dbReference type="ARBA" id="ARBA00002305"/>
    </source>
</evidence>
<evidence type="ECO:0000256" key="9">
    <source>
        <dbReference type="ARBA" id="ARBA00023180"/>
    </source>
</evidence>
<dbReference type="STRING" id="10029.G3H3S1"/>
<organism evidence="12 13">
    <name type="scientific">Cricetulus griseus</name>
    <name type="common">Chinese hamster</name>
    <name type="synonym">Cricetulus barabensis griseus</name>
    <dbReference type="NCBI Taxonomy" id="10029"/>
    <lineage>
        <taxon>Eukaryota</taxon>
        <taxon>Metazoa</taxon>
        <taxon>Chordata</taxon>
        <taxon>Craniata</taxon>
        <taxon>Vertebrata</taxon>
        <taxon>Euteleostomi</taxon>
        <taxon>Mammalia</taxon>
        <taxon>Eutheria</taxon>
        <taxon>Euarchontoglires</taxon>
        <taxon>Glires</taxon>
        <taxon>Rodentia</taxon>
        <taxon>Myomorpha</taxon>
        <taxon>Muroidea</taxon>
        <taxon>Cricetidae</taxon>
        <taxon>Cricetinae</taxon>
        <taxon>Cricetulus</taxon>
    </lineage>
</organism>
<dbReference type="Pfam" id="PF14586">
    <property type="entry name" value="MHC_I_2"/>
    <property type="match status" value="1"/>
</dbReference>
<dbReference type="InterPro" id="IPR011162">
    <property type="entry name" value="MHC_I/II-like_Ag-recog"/>
</dbReference>